<dbReference type="PANTHER" id="PTHR26379:SF370">
    <property type="entry name" value="BTB DOMAIN-CONTAINING PROTEIN"/>
    <property type="match status" value="1"/>
</dbReference>
<dbReference type="InterPro" id="IPR008974">
    <property type="entry name" value="TRAF-like"/>
</dbReference>
<dbReference type="PANTHER" id="PTHR26379">
    <property type="entry name" value="BTB/POZ AND MATH DOMAIN-CONTAINING PROTEIN 1"/>
    <property type="match status" value="1"/>
</dbReference>
<dbReference type="CDD" id="cd00121">
    <property type="entry name" value="MATH"/>
    <property type="match status" value="1"/>
</dbReference>
<evidence type="ECO:0008006" key="7">
    <source>
        <dbReference type="Google" id="ProtNLM"/>
    </source>
</evidence>
<organism evidence="5">
    <name type="scientific">Triticum aestivum</name>
    <name type="common">Wheat</name>
    <dbReference type="NCBI Taxonomy" id="4565"/>
    <lineage>
        <taxon>Eukaryota</taxon>
        <taxon>Viridiplantae</taxon>
        <taxon>Streptophyta</taxon>
        <taxon>Embryophyta</taxon>
        <taxon>Tracheophyta</taxon>
        <taxon>Spermatophyta</taxon>
        <taxon>Magnoliopsida</taxon>
        <taxon>Liliopsida</taxon>
        <taxon>Poales</taxon>
        <taxon>Poaceae</taxon>
        <taxon>BOP clade</taxon>
        <taxon>Pooideae</taxon>
        <taxon>Triticodae</taxon>
        <taxon>Triticeae</taxon>
        <taxon>Triticinae</taxon>
        <taxon>Triticum</taxon>
    </lineage>
</organism>
<dbReference type="GO" id="GO:0016567">
    <property type="term" value="P:protein ubiquitination"/>
    <property type="evidence" value="ECO:0007669"/>
    <property type="project" value="InterPro"/>
</dbReference>
<name>A0A3B6NL26_WHEAT</name>
<dbReference type="Pfam" id="PF22486">
    <property type="entry name" value="MATH_2"/>
    <property type="match status" value="1"/>
</dbReference>
<dbReference type="Gramene" id="TraesCAD_scaffold_103909_01G000100.1">
    <property type="protein sequence ID" value="TraesCAD_scaffold_103909_01G000100.1"/>
    <property type="gene ID" value="TraesCAD_scaffold_103909_01G000100"/>
</dbReference>
<evidence type="ECO:0000256" key="1">
    <source>
        <dbReference type="ARBA" id="ARBA00004906"/>
    </source>
</evidence>
<dbReference type="SUPFAM" id="SSF54695">
    <property type="entry name" value="POZ domain"/>
    <property type="match status" value="1"/>
</dbReference>
<evidence type="ECO:0000256" key="2">
    <source>
        <dbReference type="ARBA" id="ARBA00010846"/>
    </source>
</evidence>
<accession>A0A3B6NL26</accession>
<dbReference type="InterPro" id="IPR011333">
    <property type="entry name" value="SKP1/BTB/POZ_sf"/>
</dbReference>
<dbReference type="Gramene" id="TraesNOR6A03G03292830.1">
    <property type="protein sequence ID" value="TraesNOR6A03G03292830.1.CDS1"/>
    <property type="gene ID" value="TraesNOR6A03G03292830"/>
</dbReference>
<comment type="pathway">
    <text evidence="1">Protein modification; protein ubiquitination.</text>
</comment>
<dbReference type="Gene3D" id="2.60.210.10">
    <property type="entry name" value="Apoptosis, Tumor Necrosis Factor Receptor Associated Protein 2, Chain A"/>
    <property type="match status" value="1"/>
</dbReference>
<feature type="domain" description="MATH" evidence="4">
    <location>
        <begin position="28"/>
        <end position="155"/>
    </location>
</feature>
<dbReference type="InterPro" id="IPR045005">
    <property type="entry name" value="BPM1-6"/>
</dbReference>
<dbReference type="Gramene" id="TraesSTA6A03G03251860.1">
    <property type="protein sequence ID" value="TraesSTA6A03G03251860.1.CDS1"/>
    <property type="gene ID" value="TraesSTA6A03G03251860"/>
</dbReference>
<dbReference type="OrthoDB" id="6359816at2759"/>
<dbReference type="Pfam" id="PF00651">
    <property type="entry name" value="BTB"/>
    <property type="match status" value="1"/>
</dbReference>
<sequence>MAFAGVSLIADGKLCASTKSTINSGADSGYHLIVVEGYLRTKETTPNGEWIKSRPFIVGGRRWTIDYHPNGFDEDYEEFISVFLVLEDDTGPSVRVQCAFSFIDQPELRVPKHIRQSEPFYLDGSFDGQFDFMKKEVFERSRHLKDDSFVIRCDLVVRKSAVNKEEEGTAVLPFTELPQADLPSHLGDLLLSKEGADVTFEVDGKEFAAHRWMLAARSTVFKAQLFGTMNVDNATSSVVKIDDIKANVFLDLLTFIYTDGMPEFKRDNGDETDDTEEDDMKKDWLLQLLEAAERYGLQSLKSVCEEKLTELICKDTVADIIVVAERNRCLWLKHSCLEFVKTSTNLHTVFTADGLEQIIRTCSPSVLKELLSKFAS</sequence>
<evidence type="ECO:0000313" key="5">
    <source>
        <dbReference type="EnsemblPlants" id="TraesCS6A02G082200.1.cds1"/>
    </source>
</evidence>
<keyword evidence="6" id="KW-1185">Reference proteome</keyword>
<comment type="similarity">
    <text evidence="2">Belongs to the Tdpoz family.</text>
</comment>
<feature type="domain" description="BTB" evidence="3">
    <location>
        <begin position="196"/>
        <end position="265"/>
    </location>
</feature>
<dbReference type="Gramene" id="TraesCS6A02G082200.1">
    <property type="protein sequence ID" value="TraesCS6A02G082200.1.cds1"/>
    <property type="gene ID" value="TraesCS6A02G082200"/>
</dbReference>
<dbReference type="AlphaFoldDB" id="A0A3B6NL26"/>
<reference evidence="5" key="2">
    <citation type="submission" date="2018-10" db="UniProtKB">
        <authorList>
            <consortium name="EnsemblPlants"/>
        </authorList>
    </citation>
    <scope>IDENTIFICATION</scope>
</reference>
<reference evidence="5" key="1">
    <citation type="submission" date="2018-08" db="EMBL/GenBank/DDBJ databases">
        <authorList>
            <person name="Rossello M."/>
        </authorList>
    </citation>
    <scope>NUCLEOTIDE SEQUENCE [LARGE SCALE GENOMIC DNA]</scope>
    <source>
        <strain evidence="5">cv. Chinese Spring</strain>
    </source>
</reference>
<dbReference type="Gramene" id="TraesPARA_EIv1.0_1907070.1">
    <property type="protein sequence ID" value="TraesPARA_EIv1.0_1907070.1.CDS1"/>
    <property type="gene ID" value="TraesPARA_EIv1.0_1907070"/>
</dbReference>
<dbReference type="SMR" id="A0A3B6NL26"/>
<proteinExistence type="inferred from homology"/>
<dbReference type="SMART" id="SM00225">
    <property type="entry name" value="BTB"/>
    <property type="match status" value="1"/>
</dbReference>
<dbReference type="SUPFAM" id="SSF49599">
    <property type="entry name" value="TRAF domain-like"/>
    <property type="match status" value="1"/>
</dbReference>
<dbReference type="STRING" id="4565.A0A3B6NL26"/>
<dbReference type="Gene3D" id="1.25.40.420">
    <property type="match status" value="1"/>
</dbReference>
<dbReference type="InterPro" id="IPR000210">
    <property type="entry name" value="BTB/POZ_dom"/>
</dbReference>
<dbReference type="Gene3D" id="3.30.710.10">
    <property type="entry name" value="Potassium Channel Kv1.1, Chain A"/>
    <property type="match status" value="1"/>
</dbReference>
<dbReference type="Proteomes" id="UP000019116">
    <property type="component" value="Chromosome 6A"/>
</dbReference>
<dbReference type="InterPro" id="IPR056423">
    <property type="entry name" value="BACK_BPM_SPOP"/>
</dbReference>
<evidence type="ECO:0000259" key="3">
    <source>
        <dbReference type="PROSITE" id="PS50097"/>
    </source>
</evidence>
<evidence type="ECO:0000313" key="6">
    <source>
        <dbReference type="Proteomes" id="UP000019116"/>
    </source>
</evidence>
<dbReference type="InterPro" id="IPR002083">
    <property type="entry name" value="MATH/TRAF_dom"/>
</dbReference>
<dbReference type="Gramene" id="TraesCS6A03G0186800.1">
    <property type="protein sequence ID" value="TraesCS6A03G0186800.1.CDS1"/>
    <property type="gene ID" value="TraesCS6A03G0186800"/>
</dbReference>
<dbReference type="Pfam" id="PF24570">
    <property type="entry name" value="BACK_BPM_SPOP"/>
    <property type="match status" value="1"/>
</dbReference>
<dbReference type="Gramene" id="TraesMAC6A03G03261010.1">
    <property type="protein sequence ID" value="TraesMAC6A03G03261010.1.CDS1"/>
    <property type="gene ID" value="TraesMAC6A03G03261010"/>
</dbReference>
<dbReference type="EnsemblPlants" id="TraesCS6A02G082200.1">
    <property type="protein sequence ID" value="TraesCS6A02G082200.1.cds1"/>
    <property type="gene ID" value="TraesCS6A02G082200"/>
</dbReference>
<evidence type="ECO:0000259" key="4">
    <source>
        <dbReference type="PROSITE" id="PS50144"/>
    </source>
</evidence>
<dbReference type="OMA" id="ERRRCHW"/>
<dbReference type="Gramene" id="TraesWEE_scaffold_019032_01G000600.1">
    <property type="protein sequence ID" value="TraesWEE_scaffold_019032_01G000600.1"/>
    <property type="gene ID" value="TraesWEE_scaffold_019032_01G000600"/>
</dbReference>
<dbReference type="PROSITE" id="PS50097">
    <property type="entry name" value="BTB"/>
    <property type="match status" value="1"/>
</dbReference>
<dbReference type="PROSITE" id="PS50144">
    <property type="entry name" value="MATH"/>
    <property type="match status" value="1"/>
</dbReference>
<protein>
    <recommendedName>
        <fullName evidence="7">BTB domain-containing protein</fullName>
    </recommendedName>
</protein>
<dbReference type="Gramene" id="TraesARI6A03G03216830.1">
    <property type="protein sequence ID" value="TraesARI6A03G03216830.1.CDS1"/>
    <property type="gene ID" value="TraesARI6A03G03216830"/>
</dbReference>